<sequence length="167" mass="19389">CGISELMDEIDSLEKENKLKKNDGPLVQNLDDTLKQLHVHRSSFHGRSFVGNHVNTLLKDKSLVKLCNSIPILVHKMGFAGTYLHRESIEIAEHFKLLFKKYAVCHNYMNSSDYFSDEKIGKLDEAIKDLMTYYRTGFPEETITPKLHMLEHHVLDFIKRWRIGLGM</sequence>
<evidence type="ECO:0000313" key="2">
    <source>
        <dbReference type="Proteomes" id="UP000594262"/>
    </source>
</evidence>
<accession>A0A7M5UL43</accession>
<keyword evidence="2" id="KW-1185">Reference proteome</keyword>
<dbReference type="PANTHER" id="PTHR31424:SF3">
    <property type="entry name" value="RING-TYPE DOMAIN-CONTAINING PROTEIN"/>
    <property type="match status" value="1"/>
</dbReference>
<dbReference type="OrthoDB" id="10050996at2759"/>
<dbReference type="AlphaFoldDB" id="A0A7M5UL43"/>
<dbReference type="EnsemblMetazoa" id="CLYHEMT011728.1">
    <property type="protein sequence ID" value="CLYHEMP011728.1"/>
    <property type="gene ID" value="CLYHEMG011728"/>
</dbReference>
<proteinExistence type="predicted"/>
<reference evidence="1" key="1">
    <citation type="submission" date="2021-01" db="UniProtKB">
        <authorList>
            <consortium name="EnsemblMetazoa"/>
        </authorList>
    </citation>
    <scope>IDENTIFICATION</scope>
</reference>
<protein>
    <submittedName>
        <fullName evidence="1">Uncharacterized protein</fullName>
    </submittedName>
</protein>
<dbReference type="Proteomes" id="UP000594262">
    <property type="component" value="Unplaced"/>
</dbReference>
<organism evidence="1 2">
    <name type="scientific">Clytia hemisphaerica</name>
    <dbReference type="NCBI Taxonomy" id="252671"/>
    <lineage>
        <taxon>Eukaryota</taxon>
        <taxon>Metazoa</taxon>
        <taxon>Cnidaria</taxon>
        <taxon>Hydrozoa</taxon>
        <taxon>Hydroidolina</taxon>
        <taxon>Leptothecata</taxon>
        <taxon>Obeliida</taxon>
        <taxon>Clytiidae</taxon>
        <taxon>Clytia</taxon>
    </lineage>
</organism>
<evidence type="ECO:0000313" key="1">
    <source>
        <dbReference type="EnsemblMetazoa" id="CLYHEMP011728.1"/>
    </source>
</evidence>
<name>A0A7M5UL43_9CNID</name>
<dbReference type="PANTHER" id="PTHR31424">
    <property type="entry name" value="PROTEIN CBG23806"/>
    <property type="match status" value="1"/>
</dbReference>